<evidence type="ECO:0008006" key="4">
    <source>
        <dbReference type="Google" id="ProtNLM"/>
    </source>
</evidence>
<protein>
    <recommendedName>
        <fullName evidence="4">Secreted protein</fullName>
    </recommendedName>
</protein>
<dbReference type="Proteomes" id="UP001243989">
    <property type="component" value="Unassembled WGS sequence"/>
</dbReference>
<organism evidence="2 3">
    <name type="scientific">Colletotrichum phormii</name>
    <dbReference type="NCBI Taxonomy" id="359342"/>
    <lineage>
        <taxon>Eukaryota</taxon>
        <taxon>Fungi</taxon>
        <taxon>Dikarya</taxon>
        <taxon>Ascomycota</taxon>
        <taxon>Pezizomycotina</taxon>
        <taxon>Sordariomycetes</taxon>
        <taxon>Hypocreomycetidae</taxon>
        <taxon>Glomerellales</taxon>
        <taxon>Glomerellaceae</taxon>
        <taxon>Colletotrichum</taxon>
        <taxon>Colletotrichum acutatum species complex</taxon>
    </lineage>
</organism>
<keyword evidence="3" id="KW-1185">Reference proteome</keyword>
<evidence type="ECO:0000313" key="3">
    <source>
        <dbReference type="Proteomes" id="UP001243989"/>
    </source>
</evidence>
<evidence type="ECO:0000256" key="1">
    <source>
        <dbReference type="SAM" id="SignalP"/>
    </source>
</evidence>
<dbReference type="EMBL" id="JAHMHQ010000016">
    <property type="protein sequence ID" value="KAK1634101.1"/>
    <property type="molecule type" value="Genomic_DNA"/>
</dbReference>
<accession>A0AAI9ZLZ0</accession>
<comment type="caution">
    <text evidence="2">The sequence shown here is derived from an EMBL/GenBank/DDBJ whole genome shotgun (WGS) entry which is preliminary data.</text>
</comment>
<feature type="signal peptide" evidence="1">
    <location>
        <begin position="1"/>
        <end position="19"/>
    </location>
</feature>
<keyword evidence="1" id="KW-0732">Signal</keyword>
<dbReference type="RefSeq" id="XP_060442708.1">
    <property type="nucleotide sequence ID" value="XM_060590881.1"/>
</dbReference>
<evidence type="ECO:0000313" key="2">
    <source>
        <dbReference type="EMBL" id="KAK1634101.1"/>
    </source>
</evidence>
<gene>
    <name evidence="2" type="ORF">BDP81DRAFT_433681</name>
</gene>
<feature type="chain" id="PRO_5042516067" description="Secreted protein" evidence="1">
    <location>
        <begin position="20"/>
        <end position="73"/>
    </location>
</feature>
<name>A0AAI9ZLZ0_9PEZI</name>
<dbReference type="AlphaFoldDB" id="A0AAI9ZLZ0"/>
<reference evidence="2" key="1">
    <citation type="submission" date="2021-06" db="EMBL/GenBank/DDBJ databases">
        <title>Comparative genomics, transcriptomics and evolutionary studies reveal genomic signatures of adaptation to plant cell wall in hemibiotrophic fungi.</title>
        <authorList>
            <consortium name="DOE Joint Genome Institute"/>
            <person name="Baroncelli R."/>
            <person name="Diaz J.F."/>
            <person name="Benocci T."/>
            <person name="Peng M."/>
            <person name="Battaglia E."/>
            <person name="Haridas S."/>
            <person name="Andreopoulos W."/>
            <person name="Labutti K."/>
            <person name="Pangilinan J."/>
            <person name="Floch G.L."/>
            <person name="Makela M.R."/>
            <person name="Henrissat B."/>
            <person name="Grigoriev I.V."/>
            <person name="Crouch J.A."/>
            <person name="De Vries R.P."/>
            <person name="Sukno S.A."/>
            <person name="Thon M.R."/>
        </authorList>
    </citation>
    <scope>NUCLEOTIDE SEQUENCE</scope>
    <source>
        <strain evidence="2">CBS 102054</strain>
    </source>
</reference>
<dbReference type="GeneID" id="85475743"/>
<proteinExistence type="predicted"/>
<sequence>MTAIVSFLCVAVGVGGSLGRNLFSCATKPFYYNEPRTKETNKNHSSNLPLGGKETLRNNTNIAWRIVVLSGSP</sequence>